<accession>A0A3M0DQE1</accession>
<dbReference type="InterPro" id="IPR039535">
    <property type="entry name" value="ASST-like"/>
</dbReference>
<dbReference type="RefSeq" id="WP_121919848.1">
    <property type="nucleotide sequence ID" value="NZ_CP034145.1"/>
</dbReference>
<dbReference type="InterPro" id="IPR011042">
    <property type="entry name" value="6-blade_b-propeller_TolB-like"/>
</dbReference>
<dbReference type="EMBL" id="REFS01000002">
    <property type="protein sequence ID" value="RMB23951.1"/>
    <property type="molecule type" value="Genomic_DNA"/>
</dbReference>
<dbReference type="PANTHER" id="PTHR35340">
    <property type="entry name" value="PQQ ENZYME REPEAT PROTEIN-RELATED"/>
    <property type="match status" value="1"/>
</dbReference>
<dbReference type="SUPFAM" id="SSF101898">
    <property type="entry name" value="NHL repeat"/>
    <property type="match status" value="1"/>
</dbReference>
<proteinExistence type="predicted"/>
<keyword evidence="3" id="KW-0808">Transferase</keyword>
<dbReference type="Proteomes" id="UP000277326">
    <property type="component" value="Unassembled WGS sequence"/>
</dbReference>
<reference evidence="3" key="3">
    <citation type="submission" date="2018-10" db="EMBL/GenBank/DDBJ databases">
        <authorList>
            <person name="Whitman W."/>
            <person name="Huntemann M."/>
            <person name="Clum A."/>
            <person name="Pillay M."/>
            <person name="Palaniappan K."/>
            <person name="Varghese N."/>
            <person name="Mikhailova N."/>
            <person name="Stamatis D."/>
            <person name="Reddy T."/>
            <person name="Daum C."/>
            <person name="Shapiro N."/>
            <person name="Ivanova N."/>
            <person name="Kyrpides N."/>
            <person name="Woyke T."/>
        </authorList>
    </citation>
    <scope>NUCLEOTIDE SEQUENCE</scope>
    <source>
        <strain evidence="3">CGMCC 1.10124</strain>
    </source>
</reference>
<dbReference type="GeneID" id="38470222"/>
<dbReference type="Proteomes" id="UP000282007">
    <property type="component" value="Chromosome"/>
</dbReference>
<protein>
    <submittedName>
        <fullName evidence="3">Arylsulfotransferase ASST</fullName>
    </submittedName>
</protein>
<dbReference type="GO" id="GO:0016740">
    <property type="term" value="F:transferase activity"/>
    <property type="evidence" value="ECO:0007669"/>
    <property type="project" value="UniProtKB-KW"/>
</dbReference>
<feature type="transmembrane region" description="Helical" evidence="1">
    <location>
        <begin position="399"/>
        <end position="422"/>
    </location>
</feature>
<dbReference type="PANTHER" id="PTHR35340:SF5">
    <property type="entry name" value="ASST-DOMAIN-CONTAINING PROTEIN"/>
    <property type="match status" value="1"/>
</dbReference>
<keyword evidence="1" id="KW-0472">Membrane</keyword>
<dbReference type="Gene3D" id="2.120.10.30">
    <property type="entry name" value="TolB, C-terminal domain"/>
    <property type="match status" value="1"/>
</dbReference>
<reference evidence="2 5" key="2">
    <citation type="submission" date="2018-07" db="EMBL/GenBank/DDBJ databases">
        <title>Genome sequences of Haloplanus aerogenes JCM 16430T.</title>
        <authorList>
            <person name="Kim Y.B."/>
            <person name="Roh S.W."/>
        </authorList>
    </citation>
    <scope>NUCLEOTIDE SEQUENCE [LARGE SCALE GENOMIC DNA]</scope>
    <source>
        <strain evidence="2 5">JCM 16430</strain>
    </source>
</reference>
<name>A0A3M0DQE1_9EURY</name>
<gene>
    <name evidence="3" type="ORF">ATH50_1181</name>
    <name evidence="2" type="ORF">DU502_03010</name>
</gene>
<keyword evidence="1" id="KW-0812">Transmembrane</keyword>
<keyword evidence="5" id="KW-1185">Reference proteome</keyword>
<keyword evidence="1" id="KW-1133">Transmembrane helix</keyword>
<evidence type="ECO:0000313" key="3">
    <source>
        <dbReference type="EMBL" id="RMB23951.1"/>
    </source>
</evidence>
<evidence type="ECO:0000256" key="1">
    <source>
        <dbReference type="SAM" id="Phobius"/>
    </source>
</evidence>
<dbReference type="AlphaFoldDB" id="A0A3M0DQE1"/>
<dbReference type="KEGG" id="haer:DU502_03010"/>
<dbReference type="Pfam" id="PF14269">
    <property type="entry name" value="Arylsulfotran_2"/>
    <property type="match status" value="1"/>
</dbReference>
<dbReference type="OrthoDB" id="306371at2157"/>
<reference evidence="3 4" key="1">
    <citation type="journal article" date="2015" name="Stand. Genomic Sci.">
        <title>Genomic Encyclopedia of Bacterial and Archaeal Type Strains, Phase III: the genomes of soil and plant-associated and newly described type strains.</title>
        <authorList>
            <person name="Whitman W.B."/>
            <person name="Woyke T."/>
            <person name="Klenk H.P."/>
            <person name="Zhou Y."/>
            <person name="Lilburn T.G."/>
            <person name="Beck B.J."/>
            <person name="De Vos P."/>
            <person name="Vandamme P."/>
            <person name="Eisen J.A."/>
            <person name="Garrity G."/>
            <person name="Hugenholtz P."/>
            <person name="Kyrpides N.C."/>
        </authorList>
    </citation>
    <scope>NUCLEOTIDE SEQUENCE [LARGE SCALE GENOMIC DNA]</scope>
    <source>
        <strain evidence="3 4">CGMCC 1.10124</strain>
    </source>
</reference>
<organism evidence="3 4">
    <name type="scientific">Haloplanus aerogenes</name>
    <dbReference type="NCBI Taxonomy" id="660522"/>
    <lineage>
        <taxon>Archaea</taxon>
        <taxon>Methanobacteriati</taxon>
        <taxon>Methanobacteriota</taxon>
        <taxon>Stenosarchaea group</taxon>
        <taxon>Halobacteria</taxon>
        <taxon>Halobacteriales</taxon>
        <taxon>Haloferacaceae</taxon>
        <taxon>Haloplanus</taxon>
    </lineage>
</organism>
<dbReference type="EMBL" id="CP034145">
    <property type="protein sequence ID" value="AZH24408.1"/>
    <property type="molecule type" value="Genomic_DNA"/>
</dbReference>
<evidence type="ECO:0000313" key="2">
    <source>
        <dbReference type="EMBL" id="AZH24408.1"/>
    </source>
</evidence>
<sequence length="434" mass="47563">MPSRYGTGDVLVVLGCLCFLSTVVVGAALAPTGATSATTPDDGDDTPRTLVGVQGVGSYVADGSVRLLDGDEEQWRESSASVYFDVTKLDNGSVLAGYMADGYEDCGPYPAPCHRTGFRIIDPDADPSPEVVYEWSFPVRNRVASEVHDVEPLPGGGFVLADMEHERVLIVENGEVTWEWNADERYEVPEGKDRTKIDWLHINDVDRIGEGRFLVSVRNANQLVILERGEGVVEVINEDHDDASDDDRIVGDPSVLYHQHNPQWLGDGAVLVADSENHRVVELHRTDDGTWEPVWVLRGAADQKFNWPRDADRLPNGNTLITDTRNARLVEINSTGTVVWEHQFDYRTLPYEADRLPQGELVGAPTYGNTASDGVTAGGYVPVLTPLLRLVSAAIRLPLWVGELHLFLTLVSIALVGSGVVIRWRDGESAPSND</sequence>
<evidence type="ECO:0000313" key="5">
    <source>
        <dbReference type="Proteomes" id="UP000282007"/>
    </source>
</evidence>
<dbReference type="InterPro" id="IPR053143">
    <property type="entry name" value="Arylsulfate_ST"/>
</dbReference>
<evidence type="ECO:0000313" key="4">
    <source>
        <dbReference type="Proteomes" id="UP000277326"/>
    </source>
</evidence>